<feature type="domain" description="Utp10/HEAT1 HEAT-repeats" evidence="3">
    <location>
        <begin position="1319"/>
        <end position="1372"/>
    </location>
</feature>
<dbReference type="GO" id="GO:0000462">
    <property type="term" value="P:maturation of SSU-rRNA from tricistronic rRNA transcript (SSU-rRNA, 5.8S rRNA, LSU-rRNA)"/>
    <property type="evidence" value="ECO:0007669"/>
    <property type="project" value="TreeGrafter"/>
</dbReference>
<evidence type="ECO:0000313" key="5">
    <source>
        <dbReference type="Proteomes" id="UP001054837"/>
    </source>
</evidence>
<dbReference type="Pfam" id="PF23243">
    <property type="entry name" value="HEAT_HEATR1"/>
    <property type="match status" value="1"/>
</dbReference>
<evidence type="ECO:0000256" key="1">
    <source>
        <dbReference type="RuleBase" id="RU367065"/>
    </source>
</evidence>
<comment type="function">
    <text evidence="1">Involved in nucleolar processing of pre-18S ribosomal RNA.</text>
</comment>
<accession>A0AAV4PHK0</accession>
<dbReference type="Pfam" id="PF12397">
    <property type="entry name" value="U3snoRNP10"/>
    <property type="match status" value="1"/>
</dbReference>
<dbReference type="InterPro" id="IPR022125">
    <property type="entry name" value="U3snoRNP10_N"/>
</dbReference>
<name>A0AAV4PHK0_9ARAC</name>
<keyword evidence="5" id="KW-1185">Reference proteome</keyword>
<protein>
    <recommendedName>
        <fullName evidence="1">HEAT repeat-containing protein 1</fullName>
    </recommendedName>
</protein>
<dbReference type="InterPro" id="IPR056473">
    <property type="entry name" value="HEAT_Utp10/HEAT1"/>
</dbReference>
<dbReference type="GO" id="GO:0045943">
    <property type="term" value="P:positive regulation of transcription by RNA polymerase I"/>
    <property type="evidence" value="ECO:0007669"/>
    <property type="project" value="TreeGrafter"/>
</dbReference>
<comment type="subcellular location">
    <subcellularLocation>
        <location evidence="1">Nucleus</location>
        <location evidence="1">Nucleolus</location>
    </subcellularLocation>
</comment>
<keyword evidence="1" id="KW-0539">Nucleus</keyword>
<reference evidence="4 5" key="1">
    <citation type="submission" date="2021-06" db="EMBL/GenBank/DDBJ databases">
        <title>Caerostris darwini draft genome.</title>
        <authorList>
            <person name="Kono N."/>
            <person name="Arakawa K."/>
        </authorList>
    </citation>
    <scope>NUCLEOTIDE SEQUENCE [LARGE SCALE GENOMIC DNA]</scope>
</reference>
<sequence length="1384" mass="159225">MSGETALARQLKKLAVPQASLPVQDKCRKSFMFDSRDAAALDKDTFFVVGKSGLSKLVQGNPIFAKFESNLFHDIYKDVERSMETANINKKLDEMITDFLRLLSPYFVTTPAHEALEWLVYRFQIHLYNADELVASALPHYSTSSFVLVVQLLNLDDPNSRWAWLLPIKKSGVPLQYSAIVNHFNADGGFKKFVCNLAPNSLKAFNTCQLVATPIVTFSMLTIYTALNVSKTITDNMITFLFPYILKGIKSDFTQYVALSYTIITKIIQNVKLTDVILMDLLVNVFKNDELIKDAFKLLTLIYQQQSLSKMDLEFFKLMISKKECLEELIYISKNYDATLLKAAIIKRAIPFLFGLKLRIPDSVKCKKAFRFCTNFLNSVDLTAEEVSLAFNVICDKYVKFSVESNLNMKLMDETAKVILKSLETNYPEYFDKAVNSYFKKKTKDGKVKKQLCRLINDSICNLKNKIISDIQTSLVLGINHANVHIRKSSAKYLLEQAASGEVSDESFIESSLCDRLSDDSPSVVMEILSSPKVLFDYIEKKKLLDRFDHIFKKKLPEWSKVQMRCLNIMCKYYVDERYLAFEIFSTLLPFIFPLRKNSIKIFYRIMDSKLKSFLPIFQVLVLPDPTTYSEENSEELLKGINFMIISSIKKYVDQLDSSSQSLFLSFLMKKSLNEFNFAIAVIFVIAAGHVIISNDQLNEKLSWLDHLLKFFKSMSNKNIIYDTFSVEMNEEALIEKYVKVLREQQFPGLVFCTTFHKIINFIKLNFCITDKTWLLGEGDIQFTSFKILILLFKFCVEQYNSKRSSANNFKHLLEQFLHSQFSTTENCFNFLSLLWSNAYNVCVPDIQEAAVVSALSFCDNSNSYQWFFDNYQVCICLLKAIADPHTAVRGKSLLLLSSLLQQSKKHNSPLRSLSEYICERSDEITIDSHQCFFVINKYLSFNVCDSQNQSIILDSLLNILKDDKSPNSIKHFILLCLQKMNNVDILTALIPVIDKFLVVVKNIEVSADESHEKENTVRNILQLLLEKFTPESAKCLIENSIETKTFFECLQLVKDNSVEKYDGIQFVLYKQLTKDFFTAIPSVIIQKELLEFLLNVYLSSTSEVSIHIKKILQKLSTYAYLILKDFQKMKCSQKNTTLRDLKRLKLREENLQIFEDEYWKKIIVLLELIQNKSKLEKRKELIPELFNLLNQTMSFDSYASVEYVKQLILSTIHNCCQHLENGELDERQFQVELIVQCIRCSSNPSTHHQSLLLLNLAAKMFPNYVLNNVMSIFTFMGSSLVRQDDSYSFQVISQTIETIVPSLLAASSYQKDNEAIQIVASVIRVFVDSLSDIPQHRQLPLFSKLISTLGSSEYLWIPLAQICDQYATVFHNISDNVSKVSLF</sequence>
<dbReference type="InterPro" id="IPR016024">
    <property type="entry name" value="ARM-type_fold"/>
</dbReference>
<comment type="caution">
    <text evidence="4">The sequence shown here is derived from an EMBL/GenBank/DDBJ whole genome shotgun (WGS) entry which is preliminary data.</text>
</comment>
<keyword evidence="1" id="KW-0698">rRNA processing</keyword>
<dbReference type="GO" id="GO:0030515">
    <property type="term" value="F:snoRNA binding"/>
    <property type="evidence" value="ECO:0007669"/>
    <property type="project" value="TreeGrafter"/>
</dbReference>
<keyword evidence="1" id="KW-0687">Ribonucleoprotein</keyword>
<proteinExistence type="inferred from homology"/>
<comment type="similarity">
    <text evidence="1">Belongs to the HEATR1/UTP10 family.</text>
</comment>
<evidence type="ECO:0000259" key="3">
    <source>
        <dbReference type="Pfam" id="PF23243"/>
    </source>
</evidence>
<dbReference type="PANTHER" id="PTHR13457">
    <property type="entry name" value="BAP28"/>
    <property type="match status" value="1"/>
</dbReference>
<gene>
    <name evidence="4" type="primary">HEATR1</name>
    <name evidence="4" type="ORF">CDAR_18091</name>
</gene>
<feature type="domain" description="U3 small nucleolar RNA-associated protein 10 N-terminal" evidence="2">
    <location>
        <begin position="238"/>
        <end position="345"/>
    </location>
</feature>
<dbReference type="GO" id="GO:0030686">
    <property type="term" value="C:90S preribosome"/>
    <property type="evidence" value="ECO:0007669"/>
    <property type="project" value="TreeGrafter"/>
</dbReference>
<evidence type="ECO:0000259" key="2">
    <source>
        <dbReference type="Pfam" id="PF12397"/>
    </source>
</evidence>
<dbReference type="GO" id="GO:0032040">
    <property type="term" value="C:small-subunit processome"/>
    <property type="evidence" value="ECO:0007669"/>
    <property type="project" value="TreeGrafter"/>
</dbReference>
<evidence type="ECO:0000313" key="4">
    <source>
        <dbReference type="EMBL" id="GIX96595.1"/>
    </source>
</evidence>
<dbReference type="Proteomes" id="UP001054837">
    <property type="component" value="Unassembled WGS sequence"/>
</dbReference>
<dbReference type="GO" id="GO:0034455">
    <property type="term" value="C:t-UTP complex"/>
    <property type="evidence" value="ECO:0007669"/>
    <property type="project" value="TreeGrafter"/>
</dbReference>
<dbReference type="EMBL" id="BPLQ01002945">
    <property type="protein sequence ID" value="GIX96595.1"/>
    <property type="molecule type" value="Genomic_DNA"/>
</dbReference>
<dbReference type="InterPro" id="IPR040191">
    <property type="entry name" value="UTP10"/>
</dbReference>
<dbReference type="PANTHER" id="PTHR13457:SF1">
    <property type="entry name" value="HEAT REPEAT-CONTAINING PROTEIN 1"/>
    <property type="match status" value="1"/>
</dbReference>
<dbReference type="SUPFAM" id="SSF48371">
    <property type="entry name" value="ARM repeat"/>
    <property type="match status" value="2"/>
</dbReference>
<keyword evidence="1" id="KW-0690">Ribosome biogenesis</keyword>
<organism evidence="4 5">
    <name type="scientific">Caerostris darwini</name>
    <dbReference type="NCBI Taxonomy" id="1538125"/>
    <lineage>
        <taxon>Eukaryota</taxon>
        <taxon>Metazoa</taxon>
        <taxon>Ecdysozoa</taxon>
        <taxon>Arthropoda</taxon>
        <taxon>Chelicerata</taxon>
        <taxon>Arachnida</taxon>
        <taxon>Araneae</taxon>
        <taxon>Araneomorphae</taxon>
        <taxon>Entelegynae</taxon>
        <taxon>Araneoidea</taxon>
        <taxon>Araneidae</taxon>
        <taxon>Caerostris</taxon>
    </lineage>
</organism>